<comment type="caution">
    <text evidence="3">The sequence shown here is derived from an EMBL/GenBank/DDBJ whole genome shotgun (WGS) entry which is preliminary data.</text>
</comment>
<keyword evidence="2" id="KW-0812">Transmembrane</keyword>
<dbReference type="AlphaFoldDB" id="A0A418WVH1"/>
<proteinExistence type="predicted"/>
<feature type="transmembrane region" description="Helical" evidence="2">
    <location>
        <begin position="44"/>
        <end position="66"/>
    </location>
</feature>
<evidence type="ECO:0000256" key="2">
    <source>
        <dbReference type="SAM" id="Phobius"/>
    </source>
</evidence>
<evidence type="ECO:0000313" key="4">
    <source>
        <dbReference type="Proteomes" id="UP000285190"/>
    </source>
</evidence>
<evidence type="ECO:0000313" key="3">
    <source>
        <dbReference type="EMBL" id="RJF96722.1"/>
    </source>
</evidence>
<feature type="region of interest" description="Disordered" evidence="1">
    <location>
        <begin position="1"/>
        <end position="22"/>
    </location>
</feature>
<dbReference type="RefSeq" id="WP_119742860.1">
    <property type="nucleotide sequence ID" value="NZ_QYUN01000003.1"/>
</dbReference>
<name>A0A418WVH1_9BURK</name>
<dbReference type="Proteomes" id="UP000285190">
    <property type="component" value="Unassembled WGS sequence"/>
</dbReference>
<sequence length="73" mass="7717">MKNPGDGAGLHPHPLKQSRRAAAASEVLPDLPGLLKSVGFSADIVPVFEVLYVHACFAGMAMSAALRHLPMPR</sequence>
<dbReference type="EMBL" id="QYUN01000003">
    <property type="protein sequence ID" value="RJF96722.1"/>
    <property type="molecule type" value="Genomic_DNA"/>
</dbReference>
<keyword evidence="2" id="KW-0472">Membrane</keyword>
<dbReference type="OrthoDB" id="9780088at2"/>
<reference evidence="3 4" key="1">
    <citation type="submission" date="2018-09" db="EMBL/GenBank/DDBJ databases">
        <authorList>
            <person name="Zhu H."/>
        </authorList>
    </citation>
    <scope>NUCLEOTIDE SEQUENCE [LARGE SCALE GENOMIC DNA]</scope>
    <source>
        <strain evidence="3 4">K2R10-39</strain>
    </source>
</reference>
<keyword evidence="2" id="KW-1133">Transmembrane helix</keyword>
<accession>A0A418WVH1</accession>
<evidence type="ECO:0000256" key="1">
    <source>
        <dbReference type="SAM" id="MobiDB-lite"/>
    </source>
</evidence>
<protein>
    <submittedName>
        <fullName evidence="3">Uncharacterized protein</fullName>
    </submittedName>
</protein>
<keyword evidence="4" id="KW-1185">Reference proteome</keyword>
<gene>
    <name evidence="3" type="ORF">D3870_20155</name>
</gene>
<organism evidence="3 4">
    <name type="scientific">Noviherbaspirillum cavernae</name>
    <dbReference type="NCBI Taxonomy" id="2320862"/>
    <lineage>
        <taxon>Bacteria</taxon>
        <taxon>Pseudomonadati</taxon>
        <taxon>Pseudomonadota</taxon>
        <taxon>Betaproteobacteria</taxon>
        <taxon>Burkholderiales</taxon>
        <taxon>Oxalobacteraceae</taxon>
        <taxon>Noviherbaspirillum</taxon>
    </lineage>
</organism>